<reference evidence="16" key="2">
    <citation type="submission" date="2023-06" db="EMBL/GenBank/DDBJ databases">
        <authorList>
            <person name="Ma L."/>
            <person name="Liu K.-W."/>
            <person name="Li Z."/>
            <person name="Hsiao Y.-Y."/>
            <person name="Qi Y."/>
            <person name="Fu T."/>
            <person name="Tang G."/>
            <person name="Zhang D."/>
            <person name="Sun W.-H."/>
            <person name="Liu D.-K."/>
            <person name="Li Y."/>
            <person name="Chen G.-Z."/>
            <person name="Liu X.-D."/>
            <person name="Liao X.-Y."/>
            <person name="Jiang Y.-T."/>
            <person name="Yu X."/>
            <person name="Hao Y."/>
            <person name="Huang J."/>
            <person name="Zhao X.-W."/>
            <person name="Ke S."/>
            <person name="Chen Y.-Y."/>
            <person name="Wu W.-L."/>
            <person name="Hsu J.-L."/>
            <person name="Lin Y.-F."/>
            <person name="Huang M.-D."/>
            <person name="Li C.-Y."/>
            <person name="Huang L."/>
            <person name="Wang Z.-W."/>
            <person name="Zhao X."/>
            <person name="Zhong W.-Y."/>
            <person name="Peng D.-H."/>
            <person name="Ahmad S."/>
            <person name="Lan S."/>
            <person name="Zhang J.-S."/>
            <person name="Tsai W.-C."/>
            <person name="Van De Peer Y."/>
            <person name="Liu Z.-J."/>
        </authorList>
    </citation>
    <scope>NUCLEOTIDE SEQUENCE</scope>
    <source>
        <strain evidence="16">CP</strain>
        <tissue evidence="16">Leaves</tissue>
    </source>
</reference>
<comment type="domain">
    <text evidence="14">The segment S4 is probably the voltage-sensor and is characterized by a series of positively charged amino acids. The pore-forming region H5 is enclosed by the transmembrane segments S5 and S6 in the Shaker-type (1P/6TM) and contains the GYGD signature motif which seems to be involved in potassium selectivity.</text>
</comment>
<evidence type="ECO:0000256" key="8">
    <source>
        <dbReference type="ARBA" id="ARBA00022958"/>
    </source>
</evidence>
<dbReference type="InterPro" id="IPR045319">
    <property type="entry name" value="KAT/AKT"/>
</dbReference>
<comment type="subcellular location">
    <subcellularLocation>
        <location evidence="1 14">Membrane</location>
        <topology evidence="1 14">Multi-pass membrane protein</topology>
    </subcellularLocation>
</comment>
<evidence type="ECO:0000256" key="6">
    <source>
        <dbReference type="ARBA" id="ARBA00022826"/>
    </source>
</evidence>
<keyword evidence="8 14" id="KW-0630">Potassium</keyword>
<keyword evidence="6 14" id="KW-0631">Potassium channel</keyword>
<feature type="transmembrane region" description="Helical" evidence="14">
    <location>
        <begin position="276"/>
        <end position="294"/>
    </location>
</feature>
<keyword evidence="11 14" id="KW-0472">Membrane</keyword>
<keyword evidence="12 14" id="KW-0407">Ion channel</keyword>
<dbReference type="GO" id="GO:0034702">
    <property type="term" value="C:monoatomic ion channel complex"/>
    <property type="evidence" value="ECO:0007669"/>
    <property type="project" value="UniProtKB-KW"/>
</dbReference>
<evidence type="ECO:0000256" key="4">
    <source>
        <dbReference type="ARBA" id="ARBA00022538"/>
    </source>
</evidence>
<dbReference type="PROSITE" id="PS50088">
    <property type="entry name" value="ANK_REPEAT"/>
    <property type="match status" value="1"/>
</dbReference>
<comment type="function">
    <text evidence="14">Potassium channel.</text>
</comment>
<dbReference type="Pfam" id="PF12796">
    <property type="entry name" value="Ank_2"/>
    <property type="match status" value="1"/>
</dbReference>
<protein>
    <recommendedName>
        <fullName evidence="14">Potassium channel</fullName>
    </recommendedName>
</protein>
<dbReference type="InterPro" id="IPR036770">
    <property type="entry name" value="Ankyrin_rpt-contain_sf"/>
</dbReference>
<evidence type="ECO:0000256" key="14">
    <source>
        <dbReference type="RuleBase" id="RU369015"/>
    </source>
</evidence>
<feature type="transmembrane region" description="Helical" evidence="14">
    <location>
        <begin position="62"/>
        <end position="81"/>
    </location>
</feature>
<dbReference type="Proteomes" id="UP001180020">
    <property type="component" value="Unassembled WGS sequence"/>
</dbReference>
<reference evidence="16" key="1">
    <citation type="journal article" date="2023" name="Nat. Commun.">
        <title>Diploid and tetraploid genomes of Acorus and the evolution of monocots.</title>
        <authorList>
            <person name="Ma L."/>
            <person name="Liu K.W."/>
            <person name="Li Z."/>
            <person name="Hsiao Y.Y."/>
            <person name="Qi Y."/>
            <person name="Fu T."/>
            <person name="Tang G.D."/>
            <person name="Zhang D."/>
            <person name="Sun W.H."/>
            <person name="Liu D.K."/>
            <person name="Li Y."/>
            <person name="Chen G.Z."/>
            <person name="Liu X.D."/>
            <person name="Liao X.Y."/>
            <person name="Jiang Y.T."/>
            <person name="Yu X."/>
            <person name="Hao Y."/>
            <person name="Huang J."/>
            <person name="Zhao X.W."/>
            <person name="Ke S."/>
            <person name="Chen Y.Y."/>
            <person name="Wu W.L."/>
            <person name="Hsu J.L."/>
            <person name="Lin Y.F."/>
            <person name="Huang M.D."/>
            <person name="Li C.Y."/>
            <person name="Huang L."/>
            <person name="Wang Z.W."/>
            <person name="Zhao X."/>
            <person name="Zhong W.Y."/>
            <person name="Peng D.H."/>
            <person name="Ahmad S."/>
            <person name="Lan S."/>
            <person name="Zhang J.S."/>
            <person name="Tsai W.C."/>
            <person name="Van de Peer Y."/>
            <person name="Liu Z.J."/>
        </authorList>
    </citation>
    <scope>NUCLEOTIDE SEQUENCE</scope>
    <source>
        <strain evidence="16">CP</strain>
    </source>
</reference>
<keyword evidence="7 14" id="KW-0851">Voltage-gated channel</keyword>
<feature type="transmembrane region" description="Helical" evidence="14">
    <location>
        <begin position="133"/>
        <end position="152"/>
    </location>
</feature>
<accession>A0AAV9CF72</accession>
<comment type="caution">
    <text evidence="16">The sequence shown here is derived from an EMBL/GenBank/DDBJ whole genome shotgun (WGS) entry which is preliminary data.</text>
</comment>
<dbReference type="FunFam" id="2.60.120.10:FF:000074">
    <property type="entry name" value="Potassium channel KAT2"/>
    <property type="match status" value="1"/>
</dbReference>
<keyword evidence="3 14" id="KW-0813">Transport</keyword>
<dbReference type="PANTHER" id="PTHR45743:SF21">
    <property type="entry name" value="POTASSIUM CHANNEL AKT2_3"/>
    <property type="match status" value="1"/>
</dbReference>
<evidence type="ECO:0000256" key="9">
    <source>
        <dbReference type="ARBA" id="ARBA00022989"/>
    </source>
</evidence>
<dbReference type="FunFam" id="1.10.287.70:FF:000123">
    <property type="entry name" value="Potassium channel KAT3"/>
    <property type="match status" value="1"/>
</dbReference>
<dbReference type="Gene3D" id="2.60.120.10">
    <property type="entry name" value="Jelly Rolls"/>
    <property type="match status" value="1"/>
</dbReference>
<comment type="subunit">
    <text evidence="14">The potassium channel is composed of a homo- or heterotetrameric complex of pore-forming subunits.</text>
</comment>
<dbReference type="InterPro" id="IPR003938">
    <property type="entry name" value="K_chnl_volt-dep_EAG/ELK/ERG"/>
</dbReference>
<proteinExistence type="inferred from homology"/>
<feature type="transmembrane region" description="Helical" evidence="14">
    <location>
        <begin position="195"/>
        <end position="220"/>
    </location>
</feature>
<dbReference type="InterPro" id="IPR014710">
    <property type="entry name" value="RmlC-like_jellyroll"/>
</dbReference>
<dbReference type="Gene3D" id="1.10.287.70">
    <property type="match status" value="1"/>
</dbReference>
<keyword evidence="13" id="KW-0040">ANK repeat</keyword>
<dbReference type="PANTHER" id="PTHR45743">
    <property type="entry name" value="POTASSIUM CHANNEL AKT1"/>
    <property type="match status" value="1"/>
</dbReference>
<comment type="caution">
    <text evidence="14">Lacks conserved residue(s) required for the propagation of feature annotation.</text>
</comment>
<evidence type="ECO:0000259" key="15">
    <source>
        <dbReference type="PROSITE" id="PS50042"/>
    </source>
</evidence>
<dbReference type="SUPFAM" id="SSF48403">
    <property type="entry name" value="Ankyrin repeat"/>
    <property type="match status" value="1"/>
</dbReference>
<evidence type="ECO:0000256" key="7">
    <source>
        <dbReference type="ARBA" id="ARBA00022882"/>
    </source>
</evidence>
<evidence type="ECO:0000256" key="13">
    <source>
        <dbReference type="PROSITE-ProRule" id="PRU00023"/>
    </source>
</evidence>
<comment type="similarity">
    <text evidence="2 14">Belongs to the potassium channel family. Plant (TC 1.A.1.4) subfamily.</text>
</comment>
<dbReference type="GO" id="GO:0005249">
    <property type="term" value="F:voltage-gated potassium channel activity"/>
    <property type="evidence" value="ECO:0007669"/>
    <property type="project" value="UniProtKB-UniRule"/>
</dbReference>
<dbReference type="SUPFAM" id="SSF81324">
    <property type="entry name" value="Voltage-gated potassium channels"/>
    <property type="match status" value="1"/>
</dbReference>
<dbReference type="SMART" id="SM00100">
    <property type="entry name" value="cNMP"/>
    <property type="match status" value="1"/>
</dbReference>
<dbReference type="PRINTS" id="PR01463">
    <property type="entry name" value="EAGCHANLFMLY"/>
</dbReference>
<feature type="domain" description="Cyclic nucleotide-binding" evidence="15">
    <location>
        <begin position="378"/>
        <end position="497"/>
    </location>
</feature>
<dbReference type="InterPro" id="IPR002110">
    <property type="entry name" value="Ankyrin_rpt"/>
</dbReference>
<gene>
    <name evidence="16" type="primary">AKT2</name>
    <name evidence="16" type="ORF">QJS10_CPB19g00163</name>
</gene>
<evidence type="ECO:0000256" key="10">
    <source>
        <dbReference type="ARBA" id="ARBA00023065"/>
    </source>
</evidence>
<evidence type="ECO:0000256" key="12">
    <source>
        <dbReference type="ARBA" id="ARBA00023303"/>
    </source>
</evidence>
<keyword evidence="17" id="KW-1185">Reference proteome</keyword>
<dbReference type="CDD" id="cd00038">
    <property type="entry name" value="CAP_ED"/>
    <property type="match status" value="1"/>
</dbReference>
<evidence type="ECO:0000313" key="17">
    <source>
        <dbReference type="Proteomes" id="UP001180020"/>
    </source>
</evidence>
<name>A0AAV9CF72_ACOCL</name>
<dbReference type="Pfam" id="PF00520">
    <property type="entry name" value="Ion_trans"/>
    <property type="match status" value="1"/>
</dbReference>
<keyword evidence="10 14" id="KW-0406">Ion transport</keyword>
<dbReference type="InterPro" id="IPR000595">
    <property type="entry name" value="cNMP-bd_dom"/>
</dbReference>
<evidence type="ECO:0000256" key="1">
    <source>
        <dbReference type="ARBA" id="ARBA00004141"/>
    </source>
</evidence>
<organism evidence="16 17">
    <name type="scientific">Acorus calamus</name>
    <name type="common">Sweet flag</name>
    <dbReference type="NCBI Taxonomy" id="4465"/>
    <lineage>
        <taxon>Eukaryota</taxon>
        <taxon>Viridiplantae</taxon>
        <taxon>Streptophyta</taxon>
        <taxon>Embryophyta</taxon>
        <taxon>Tracheophyta</taxon>
        <taxon>Spermatophyta</taxon>
        <taxon>Magnoliopsida</taxon>
        <taxon>Liliopsida</taxon>
        <taxon>Acoraceae</taxon>
        <taxon>Acorus</taxon>
    </lineage>
</organism>
<dbReference type="InterPro" id="IPR018490">
    <property type="entry name" value="cNMP-bd_dom_sf"/>
</dbReference>
<evidence type="ECO:0000256" key="11">
    <source>
        <dbReference type="ARBA" id="ARBA00023136"/>
    </source>
</evidence>
<dbReference type="SUPFAM" id="SSF51206">
    <property type="entry name" value="cAMP-binding domain-like"/>
    <property type="match status" value="1"/>
</dbReference>
<evidence type="ECO:0000313" key="16">
    <source>
        <dbReference type="EMBL" id="KAK1287131.1"/>
    </source>
</evidence>
<feature type="repeat" description="ANK" evidence="13">
    <location>
        <begin position="554"/>
        <end position="586"/>
    </location>
</feature>
<dbReference type="EMBL" id="JAUJYO010000019">
    <property type="protein sequence ID" value="KAK1287131.1"/>
    <property type="molecule type" value="Genomic_DNA"/>
</dbReference>
<evidence type="ECO:0000256" key="2">
    <source>
        <dbReference type="ARBA" id="ARBA00007929"/>
    </source>
</evidence>
<dbReference type="SMART" id="SM00248">
    <property type="entry name" value="ANK"/>
    <property type="match status" value="3"/>
</dbReference>
<evidence type="ECO:0000256" key="3">
    <source>
        <dbReference type="ARBA" id="ARBA00022448"/>
    </source>
</evidence>
<dbReference type="Pfam" id="PF00027">
    <property type="entry name" value="cNMP_binding"/>
    <property type="match status" value="1"/>
</dbReference>
<dbReference type="PROSITE" id="PS50297">
    <property type="entry name" value="ANK_REP_REGION"/>
    <property type="match status" value="1"/>
</dbReference>
<dbReference type="PROSITE" id="PS50042">
    <property type="entry name" value="CNMP_BINDING_3"/>
    <property type="match status" value="1"/>
</dbReference>
<dbReference type="Gene3D" id="1.25.40.20">
    <property type="entry name" value="Ankyrin repeat-containing domain"/>
    <property type="match status" value="1"/>
</dbReference>
<keyword evidence="4 14" id="KW-0633">Potassium transport</keyword>
<keyword evidence="5 14" id="KW-0812">Transmembrane</keyword>
<evidence type="ECO:0000256" key="5">
    <source>
        <dbReference type="ARBA" id="ARBA00022692"/>
    </source>
</evidence>
<dbReference type="AlphaFoldDB" id="A0AAV9CF72"/>
<dbReference type="InterPro" id="IPR005821">
    <property type="entry name" value="Ion_trans_dom"/>
</dbReference>
<keyword evidence="9 14" id="KW-1133">Transmembrane helix</keyword>
<sequence>MKSASMRPPTSDLESTMCERSKSLSFRSLSKLILPPLGVSSINDQSQINTRGRIVSPMDSRYRCWEVFMVVLVAYSAWVYPFEIAFMKSSPKGALCIADNIVDLFFAIDITLTFFVAYIDPRTQLLVRDSRKIAFRYLSTWFLMDVASTIPFELITGDNKAGLGYCLLGMLRLWRLRKVKRLFTRLEKDIRFSYFWIRCARLLFVTLFLVHCAGCIYYLLADRYPRQGRTWIGVVLPNFREDSLRIRYISAIYWSITTMTTVGYGDLHAVNTREMVFNIIYMLFNLGLTAYLIGNMTNLVVEGTRRTMEFRNSIQAASNFVCRNHLPPRLKRQILAYMCLRFRAESLNQQHLMDQLPKSICKSIYQRLFLPVVEQVYLFKGVSRESLLLLVIKMKAEYFPPREDVIMQNEAPDDVYIVVSGEVDIIVCENDKEQVMGTLTTGDMFGETSAIYNKPQHFTFRTKTLSQLLRLKQSTLLETMQTKQEDCLVIFKNFLQKQTELKDLNIEDFLGDNGEYNNGSNIPCNLFTAAATGDSCTLEVLLKAGMDPNIGDSKGGTPLHLAASKGYEDCVLVLLRHGCNTNIKDMDGNTPLWHSIFAKDHKIFNLLYHYSYITNPQIGGDLLCLAANRNDHSAMNKLLELGLNINSKDHQGSTALEVAVAKNHKIWSTSYSQMAPA</sequence>
<feature type="transmembrane region" description="Helical" evidence="14">
    <location>
        <begin position="101"/>
        <end position="121"/>
    </location>
</feature>